<protein>
    <recommendedName>
        <fullName evidence="3">C2H2-type domain-containing protein</fullName>
    </recommendedName>
</protein>
<sequence length="147" mass="16161">MPSTFIVIGVAARGSAVARGVGDSLIAFKDCWSCGLGSLLALLPLFFRQLRSTRPAYLCRADRLQLDFAVCTQKRYFCGCRICAPPSNHEFRHLRLHLRSRNRIHSPAVWGTIMGDVHCGTGREPLADSITNGPCSPSLAPFVGRKF</sequence>
<name>A0ABR4KIR9_9EURO</name>
<comment type="caution">
    <text evidence="1">The sequence shown here is derived from an EMBL/GenBank/DDBJ whole genome shotgun (WGS) entry which is preliminary data.</text>
</comment>
<evidence type="ECO:0008006" key="3">
    <source>
        <dbReference type="Google" id="ProtNLM"/>
    </source>
</evidence>
<accession>A0ABR4KIR9</accession>
<reference evidence="1 2" key="1">
    <citation type="submission" date="2024-07" db="EMBL/GenBank/DDBJ databases">
        <title>Section-level genome sequencing and comparative genomics of Aspergillus sections Usti and Cavernicolus.</title>
        <authorList>
            <consortium name="Lawrence Berkeley National Laboratory"/>
            <person name="Nybo J.L."/>
            <person name="Vesth T.C."/>
            <person name="Theobald S."/>
            <person name="Frisvad J.C."/>
            <person name="Larsen T.O."/>
            <person name="Kjaerboelling I."/>
            <person name="Rothschild-Mancinelli K."/>
            <person name="Lyhne E.K."/>
            <person name="Kogle M.E."/>
            <person name="Barry K."/>
            <person name="Clum A."/>
            <person name="Na H."/>
            <person name="Ledsgaard L."/>
            <person name="Lin J."/>
            <person name="Lipzen A."/>
            <person name="Kuo A."/>
            <person name="Riley R."/>
            <person name="Mondo S."/>
            <person name="Labutti K."/>
            <person name="Haridas S."/>
            <person name="Pangalinan J."/>
            <person name="Salamov A.A."/>
            <person name="Simmons B.A."/>
            <person name="Magnuson J.K."/>
            <person name="Chen J."/>
            <person name="Drula E."/>
            <person name="Henrissat B."/>
            <person name="Wiebenga A."/>
            <person name="Lubbers R.J."/>
            <person name="Gomes A.C."/>
            <person name="Makela M.R."/>
            <person name="Stajich J."/>
            <person name="Grigoriev I.V."/>
            <person name="Mortensen U.H."/>
            <person name="De Vries R.P."/>
            <person name="Baker S.E."/>
            <person name="Andersen M.R."/>
        </authorList>
    </citation>
    <scope>NUCLEOTIDE SEQUENCE [LARGE SCALE GENOMIC DNA]</scope>
    <source>
        <strain evidence="1 2">CBS 123904</strain>
    </source>
</reference>
<evidence type="ECO:0000313" key="2">
    <source>
        <dbReference type="Proteomes" id="UP001610446"/>
    </source>
</evidence>
<dbReference type="Proteomes" id="UP001610446">
    <property type="component" value="Unassembled WGS sequence"/>
</dbReference>
<dbReference type="EMBL" id="JBFXLU010000031">
    <property type="protein sequence ID" value="KAL2851113.1"/>
    <property type="molecule type" value="Genomic_DNA"/>
</dbReference>
<keyword evidence="2" id="KW-1185">Reference proteome</keyword>
<gene>
    <name evidence="1" type="ORF">BJY01DRAFT_119889</name>
</gene>
<evidence type="ECO:0000313" key="1">
    <source>
        <dbReference type="EMBL" id="KAL2851113.1"/>
    </source>
</evidence>
<organism evidence="1 2">
    <name type="scientific">Aspergillus pseudoustus</name>
    <dbReference type="NCBI Taxonomy" id="1810923"/>
    <lineage>
        <taxon>Eukaryota</taxon>
        <taxon>Fungi</taxon>
        <taxon>Dikarya</taxon>
        <taxon>Ascomycota</taxon>
        <taxon>Pezizomycotina</taxon>
        <taxon>Eurotiomycetes</taxon>
        <taxon>Eurotiomycetidae</taxon>
        <taxon>Eurotiales</taxon>
        <taxon>Aspergillaceae</taxon>
        <taxon>Aspergillus</taxon>
        <taxon>Aspergillus subgen. Nidulantes</taxon>
    </lineage>
</organism>
<proteinExistence type="predicted"/>